<evidence type="ECO:0000313" key="2">
    <source>
        <dbReference type="Proteomes" id="UP000474296"/>
    </source>
</evidence>
<dbReference type="AlphaFoldDB" id="A0A6M0CEA0"/>
<dbReference type="EMBL" id="JAABOQ010000001">
    <property type="protein sequence ID" value="NER16156.1"/>
    <property type="molecule type" value="Genomic_DNA"/>
</dbReference>
<dbReference type="RefSeq" id="WP_164029406.1">
    <property type="nucleotide sequence ID" value="NZ_JAABOQ010000001.1"/>
</dbReference>
<dbReference type="SUPFAM" id="SSF48295">
    <property type="entry name" value="TrpR-like"/>
    <property type="match status" value="1"/>
</dbReference>
<sequence length="85" mass="9989">MKARPKNIQKVTLYSETFKQLVTKEYEQGLLSIEGLRNKYGIDTCHEILSWIGHYTNKSSVSNRKQYLNKLETQIALNKHKLQYS</sequence>
<keyword evidence="2" id="KW-1185">Reference proteome</keyword>
<protein>
    <recommendedName>
        <fullName evidence="3">Transposase</fullName>
    </recommendedName>
</protein>
<reference evidence="1 2" key="1">
    <citation type="submission" date="2020-01" db="EMBL/GenBank/DDBJ databases">
        <title>Spongiivirga citrea KCTC 32990T.</title>
        <authorList>
            <person name="Wang G."/>
        </authorList>
    </citation>
    <scope>NUCLEOTIDE SEQUENCE [LARGE SCALE GENOMIC DNA]</scope>
    <source>
        <strain evidence="1 2">KCTC 32990</strain>
    </source>
</reference>
<dbReference type="GO" id="GO:0043565">
    <property type="term" value="F:sequence-specific DNA binding"/>
    <property type="evidence" value="ECO:0007669"/>
    <property type="project" value="InterPro"/>
</dbReference>
<gene>
    <name evidence="1" type="ORF">GWK10_02985</name>
</gene>
<name>A0A6M0CEA0_9FLAO</name>
<accession>A0A6M0CEA0</accession>
<evidence type="ECO:0000313" key="1">
    <source>
        <dbReference type="EMBL" id="NER16156.1"/>
    </source>
</evidence>
<evidence type="ECO:0008006" key="3">
    <source>
        <dbReference type="Google" id="ProtNLM"/>
    </source>
</evidence>
<proteinExistence type="predicted"/>
<organism evidence="1 2">
    <name type="scientific">Spongiivirga citrea</name>
    <dbReference type="NCBI Taxonomy" id="1481457"/>
    <lineage>
        <taxon>Bacteria</taxon>
        <taxon>Pseudomonadati</taxon>
        <taxon>Bacteroidota</taxon>
        <taxon>Flavobacteriia</taxon>
        <taxon>Flavobacteriales</taxon>
        <taxon>Flavobacteriaceae</taxon>
        <taxon>Spongiivirga</taxon>
    </lineage>
</organism>
<dbReference type="Proteomes" id="UP000474296">
    <property type="component" value="Unassembled WGS sequence"/>
</dbReference>
<dbReference type="InterPro" id="IPR010921">
    <property type="entry name" value="Trp_repressor/repl_initiator"/>
</dbReference>
<comment type="caution">
    <text evidence="1">The sequence shown here is derived from an EMBL/GenBank/DDBJ whole genome shotgun (WGS) entry which is preliminary data.</text>
</comment>